<dbReference type="Proteomes" id="UP000014760">
    <property type="component" value="Unassembled WGS sequence"/>
</dbReference>
<reference evidence="3" key="3">
    <citation type="submission" date="2015-06" db="UniProtKB">
        <authorList>
            <consortium name="EnsemblMetazoa"/>
        </authorList>
    </citation>
    <scope>IDENTIFICATION</scope>
</reference>
<sequence length="216" mass="24045">MSGLKMEVYQVLVLIWSLCRGVGMKVYTQEPEELEASVWLDLARTNVMEVSSDASMAAVIMDPPGVRGIVRVLGSPRVPLFAGRILNPDGLFGCKGNKLVSTLVPKETIPAIEILVEKNNRAAAGVSEENHFLFPSTHSQSTVMAGREKDLFFKHMGHNPDVNIGTYQRPAAVETISHVAQCYNTWIQAMPKTNFKQMKINLMKKTNRMNLVRMVD</sequence>
<accession>R7T8V7</accession>
<reference evidence="4" key="1">
    <citation type="submission" date="2012-12" db="EMBL/GenBank/DDBJ databases">
        <authorList>
            <person name="Hellsten U."/>
            <person name="Grimwood J."/>
            <person name="Chapman J.A."/>
            <person name="Shapiro H."/>
            <person name="Aerts A."/>
            <person name="Otillar R.P."/>
            <person name="Terry A.Y."/>
            <person name="Boore J.L."/>
            <person name="Simakov O."/>
            <person name="Marletaz F."/>
            <person name="Cho S.-J."/>
            <person name="Edsinger-Gonzales E."/>
            <person name="Havlak P."/>
            <person name="Kuo D.-H."/>
            <person name="Larsson T."/>
            <person name="Lv J."/>
            <person name="Arendt D."/>
            <person name="Savage R."/>
            <person name="Osoegawa K."/>
            <person name="de Jong P."/>
            <person name="Lindberg D.R."/>
            <person name="Seaver E.C."/>
            <person name="Weisblat D.A."/>
            <person name="Putnam N.H."/>
            <person name="Grigoriev I.V."/>
            <person name="Rokhsar D.S."/>
        </authorList>
    </citation>
    <scope>NUCLEOTIDE SEQUENCE</scope>
    <source>
        <strain evidence="4">I ESC-2004</strain>
    </source>
</reference>
<dbReference type="EMBL" id="KB311138">
    <property type="protein sequence ID" value="ELT89853.1"/>
    <property type="molecule type" value="Genomic_DNA"/>
</dbReference>
<protein>
    <submittedName>
        <fullName evidence="2 3">Uncharacterized protein</fullName>
    </submittedName>
</protein>
<keyword evidence="4" id="KW-1185">Reference proteome</keyword>
<keyword evidence="1" id="KW-0732">Signal</keyword>
<name>R7T8V7_CAPTE</name>
<dbReference type="EMBL" id="AMQN01003183">
    <property type="status" value="NOT_ANNOTATED_CDS"/>
    <property type="molecule type" value="Genomic_DNA"/>
</dbReference>
<evidence type="ECO:0000313" key="3">
    <source>
        <dbReference type="EnsemblMetazoa" id="CapteP200540"/>
    </source>
</evidence>
<dbReference type="EnsemblMetazoa" id="CapteT200540">
    <property type="protein sequence ID" value="CapteP200540"/>
    <property type="gene ID" value="CapteG200540"/>
</dbReference>
<organism evidence="2">
    <name type="scientific">Capitella teleta</name>
    <name type="common">Polychaete worm</name>
    <dbReference type="NCBI Taxonomy" id="283909"/>
    <lineage>
        <taxon>Eukaryota</taxon>
        <taxon>Metazoa</taxon>
        <taxon>Spiralia</taxon>
        <taxon>Lophotrochozoa</taxon>
        <taxon>Annelida</taxon>
        <taxon>Polychaeta</taxon>
        <taxon>Sedentaria</taxon>
        <taxon>Scolecida</taxon>
        <taxon>Capitellidae</taxon>
        <taxon>Capitella</taxon>
    </lineage>
</organism>
<evidence type="ECO:0000256" key="1">
    <source>
        <dbReference type="SAM" id="SignalP"/>
    </source>
</evidence>
<feature type="chain" id="PRO_5008786750" evidence="1">
    <location>
        <begin position="22"/>
        <end position="216"/>
    </location>
</feature>
<evidence type="ECO:0000313" key="4">
    <source>
        <dbReference type="Proteomes" id="UP000014760"/>
    </source>
</evidence>
<dbReference type="AlphaFoldDB" id="R7T8V7"/>
<evidence type="ECO:0000313" key="2">
    <source>
        <dbReference type="EMBL" id="ELT89853.1"/>
    </source>
</evidence>
<dbReference type="HOGENOM" id="CLU_1278710_0_0_1"/>
<proteinExistence type="predicted"/>
<gene>
    <name evidence="2" type="ORF">CAPTEDRAFT_200540</name>
</gene>
<feature type="signal peptide" evidence="1">
    <location>
        <begin position="1"/>
        <end position="21"/>
    </location>
</feature>
<reference evidence="2 4" key="2">
    <citation type="journal article" date="2013" name="Nature">
        <title>Insights into bilaterian evolution from three spiralian genomes.</title>
        <authorList>
            <person name="Simakov O."/>
            <person name="Marletaz F."/>
            <person name="Cho S.J."/>
            <person name="Edsinger-Gonzales E."/>
            <person name="Havlak P."/>
            <person name="Hellsten U."/>
            <person name="Kuo D.H."/>
            <person name="Larsson T."/>
            <person name="Lv J."/>
            <person name="Arendt D."/>
            <person name="Savage R."/>
            <person name="Osoegawa K."/>
            <person name="de Jong P."/>
            <person name="Grimwood J."/>
            <person name="Chapman J.A."/>
            <person name="Shapiro H."/>
            <person name="Aerts A."/>
            <person name="Otillar R.P."/>
            <person name="Terry A.Y."/>
            <person name="Boore J.L."/>
            <person name="Grigoriev I.V."/>
            <person name="Lindberg D.R."/>
            <person name="Seaver E.C."/>
            <person name="Weisblat D.A."/>
            <person name="Putnam N.H."/>
            <person name="Rokhsar D.S."/>
        </authorList>
    </citation>
    <scope>NUCLEOTIDE SEQUENCE</scope>
    <source>
        <strain evidence="2 4">I ESC-2004</strain>
    </source>
</reference>
<dbReference type="OrthoDB" id="10066064at2759"/>